<dbReference type="EMBL" id="JASBWR010000122">
    <property type="protein sequence ID" value="KAJ9093566.1"/>
    <property type="molecule type" value="Genomic_DNA"/>
</dbReference>
<dbReference type="Proteomes" id="UP001241377">
    <property type="component" value="Unassembled WGS sequence"/>
</dbReference>
<proteinExistence type="predicted"/>
<evidence type="ECO:0000313" key="2">
    <source>
        <dbReference type="Proteomes" id="UP001241377"/>
    </source>
</evidence>
<keyword evidence="2" id="KW-1185">Reference proteome</keyword>
<reference evidence="1" key="1">
    <citation type="submission" date="2023-04" db="EMBL/GenBank/DDBJ databases">
        <title>Draft Genome sequencing of Naganishia species isolated from polar environments using Oxford Nanopore Technology.</title>
        <authorList>
            <person name="Leo P."/>
            <person name="Venkateswaran K."/>
        </authorList>
    </citation>
    <scope>NUCLEOTIDE SEQUENCE</scope>
    <source>
        <strain evidence="1">MNA-CCFEE 5261</strain>
    </source>
</reference>
<evidence type="ECO:0000313" key="1">
    <source>
        <dbReference type="EMBL" id="KAJ9093566.1"/>
    </source>
</evidence>
<protein>
    <submittedName>
        <fullName evidence="1">Uncharacterized protein</fullName>
    </submittedName>
</protein>
<accession>A0ACC2V4I9</accession>
<sequence>MSNHKDATRDPDTTLDQAYPPIATVSNGATKSTNERGGKSAPHPIPTSNTIAATSSNINPTTSATASQQSSISGVSTALASTSKFAKNNEKAEPLGRRRSSRLSHLTNKVDKPEVQSNRRNRRFAEAALPAEASRKTVHESIAPSKSSSPLTEESSSSESKGKKRERDTFSTNQAETCPPLPPSKRARPGKPSPSQKGVATSLSKTQAGRSKGKGKEPASSRDISMSAKGKAKAGSSRKGKLPKRERMASDPEGKGRVHEQDDDGVYDRYQYDEEGDFNMNDFANVLPKSKNAKGKRFIESGRKSGAASPHAPALGASSGTDRTTRSKDAIQKALKTKTPNRDENDSEASDAHDSEDGFDMSMFEADFVHEDDEDDDDDDDDDHDENNDDQDDEEDEADALADDVGDKNTAAHVPKPRPRSANATRTGDKPAGGHASSAMERLQEALRAEGFGSAGSQEAAEAFLRDARGLFGGFYGLGGFGAGGPSGSSKWKRIIKDLKSPKANVRMDALNEAVNELAISTEDQLVSFPLDAAIKEFIAIMDGKPNIDREAGDENIDHQMDDFGGEDAELAAVLAMSAGGAMPDEEDQQAQIIACRCLANLMEAMPHSAHTIVAHGAVKVLCSKLLEIQYIELAEQALSTLKNISKETGSAIVRGGGLGAMLNFLDFFSTHVQQTALSAAANCCRNISPEYFPMIRDVFPVVRNVLGYPDSKLVEQACTIVIRTLESYRHRADLLEQLLDADTIRAINLLLLPGGGSSALSAMNYTLLVKALTTATRASPTVTIALYEAEVHNSLYHSLTGVLPSAHEEVDTAPTPAEAVIMQNIGQKPKEQIEEVLSLVCEILPPFSKEGVFDARNYSERMLARYKEGKARLAKEATDNDRSKKSLEDVVQAMRTRPTISTKASDTPPAEPSNSELSGTDNFALKAVAAVNAVQHKREADRQYEQRTELLKAKSDVVIGFIRVMLPVLVEVYGASAATKVRIKVLGAISRAIAFCDEDKLQHALKSVPLASFLSSILSNRDNAAFVLGALQIIELLLMKMPEIYSRSFHREGVFFEVERLAKETLSPTAKSSQREQLQLKEQSGSARRLLDKTSTEDATTLTPQIHSTKTSGNTNTLSKSRKVSSVPSDPHDVNIVRARIICIKANLGDDAASESARLQTSPAASIVKRLNESDLSLDAFRSSVQAVALALTDMSEPLSSFELLQSGLLDKLVELIADSETPIVHARRRALFDELARGNGENTALLALIKRLQESLSRMESFEVESASSGLEESKGSSLNNLVRQIRLRLVADEGTDVPRVCKDMVVSVQAIAPLSAINSWLRSRVVSINNGGTGAANGLSSMLEAAYASRFNNQNNSTSSGPANVTSTKSGKKEEPVGSHDTNKPKSSASGDAHGSQRKSARLQGKGPDETDVQQSTKKDASLDTVALKTAVRENSHSRNKDDDNDLHDNDEDMDDGDEEDHEDMDDEGDSDMEDDYEDVIFEDDMGEDMEDDIDRPQEQTVDLSMPDDGSKPEATTPSGTRVATPTNETSAAESSKAADLPPKLGSYAAAVRAPPSDWHFQFHIGDDELSMSDTVYGALHRTQSVTQTGKPKQSIFWQQPVIKFKKVDGPPRALGIQPDAPPIVEPGSTSALPASLPVESAQATVLRMLRVLHALNTEREDSQLGNGNEVDEAAFINPKLTAKFTRQLEELVIVASNCLPDWAIDLPNHFPFLFPFEARYTYLQSTSFGYSRLVGKWIAQQGPTESNRRLGMLDVLPRVQRSRVRISRHKMLESATRVMELYGSSPGVLEIEYQDEEGTGLGPTLEFYTLVSKAFAERRLRMWRDEDESVGEAYVHHPHGLFPRPLNTTDALQHPAKSDYPLFKSLGTFIGKALLDSRIIDINLNKVFLRALMGEVLPLDSATVRQVDPTLARTIDKMETIVNAKLAIQNDGSLDENEKKQRVNDLRLDGVEISDLGLDFVLPGASDIELTTNGASVPVTVENIEDYISAILDYTLRKGISRQVEAFREGFSMIFPVSDLAVFSPSELVLLFGNPEEDWSRSTLEQAIKADHGYNADSKQIRYLIDVMASFDKEERRAFLQFVTGAPKLPIGGFKGLHPQFTVVRKPHEPPLKPDQYLPSVMTCAQYFKMPEYSSREVLSSQIRKAMREGANAFLLS</sequence>
<organism evidence="1 2">
    <name type="scientific">Naganishia cerealis</name>
    <dbReference type="NCBI Taxonomy" id="610337"/>
    <lineage>
        <taxon>Eukaryota</taxon>
        <taxon>Fungi</taxon>
        <taxon>Dikarya</taxon>
        <taxon>Basidiomycota</taxon>
        <taxon>Agaricomycotina</taxon>
        <taxon>Tremellomycetes</taxon>
        <taxon>Filobasidiales</taxon>
        <taxon>Filobasidiaceae</taxon>
        <taxon>Naganishia</taxon>
    </lineage>
</organism>
<name>A0ACC2V4I9_9TREE</name>
<gene>
    <name evidence="1" type="ORF">QFC19_008293</name>
</gene>
<comment type="caution">
    <text evidence="1">The sequence shown here is derived from an EMBL/GenBank/DDBJ whole genome shotgun (WGS) entry which is preliminary data.</text>
</comment>